<evidence type="ECO:0000256" key="3">
    <source>
        <dbReference type="ARBA" id="ARBA00022989"/>
    </source>
</evidence>
<evidence type="ECO:0000313" key="9">
    <source>
        <dbReference type="EMBL" id="OGE52260.1"/>
    </source>
</evidence>
<dbReference type="AlphaFoldDB" id="A0A1F5LGY0"/>
<feature type="transmembrane region" description="Helical" evidence="7">
    <location>
        <begin position="37"/>
        <end position="60"/>
    </location>
</feature>
<sequence>MDSTLIILWVFTWMAIGLIVLRLLLRKVKGLKFVLGDYFAMGAILCALVRLALVHVILIWGTNNMSTTFRHTHHFTPEEIRRREIASKFVLTNRVFYNSYLWLQKLVLLDTYRRLLRHLRWEKATMISYIGICCQAQLQLIVLGVLNVITDLMLIALPIPILVLVKRSTVEKLQLAVLFAVGLFIVAITIARLPQNAKNPTAQVNRTTWASIELLAAAIVANAPVLYGLLKGHSQRSKYAASGAGSTGPSSQGLQKRSANEPEFELQGTRHIPESWPEQHRPPGVMMKVPNGISGKLGPCLEIYTSTQPNAFGCVEHQRRGIAYRKRLHAAFDEQPNCSN</sequence>
<keyword evidence="3 7" id="KW-1133">Transmembrane helix</keyword>
<proteinExistence type="inferred from homology"/>
<dbReference type="OrthoDB" id="2988756at2759"/>
<gene>
    <name evidence="9" type="ORF">PENARI_c010G06758</name>
</gene>
<comment type="caution">
    <text evidence="9">The sequence shown here is derived from an EMBL/GenBank/DDBJ whole genome shotgun (WGS) entry which is preliminary data.</text>
</comment>
<feature type="transmembrane region" description="Helical" evidence="7">
    <location>
        <begin position="177"/>
        <end position="195"/>
    </location>
</feature>
<evidence type="ECO:0000313" key="10">
    <source>
        <dbReference type="Proteomes" id="UP000177622"/>
    </source>
</evidence>
<dbReference type="InterPro" id="IPR052337">
    <property type="entry name" value="SAT4-like"/>
</dbReference>
<dbReference type="InterPro" id="IPR049326">
    <property type="entry name" value="Rhodopsin_dom_fungi"/>
</dbReference>
<dbReference type="Proteomes" id="UP000177622">
    <property type="component" value="Unassembled WGS sequence"/>
</dbReference>
<dbReference type="Pfam" id="PF20684">
    <property type="entry name" value="Fung_rhodopsin"/>
    <property type="match status" value="1"/>
</dbReference>
<dbReference type="RefSeq" id="XP_022487702.1">
    <property type="nucleotide sequence ID" value="XM_022632279.1"/>
</dbReference>
<dbReference type="PANTHER" id="PTHR33048">
    <property type="entry name" value="PTH11-LIKE INTEGRAL MEMBRANE PROTEIN (AFU_ORTHOLOGUE AFUA_5G11245)"/>
    <property type="match status" value="1"/>
</dbReference>
<dbReference type="EMBL" id="LXJU01000010">
    <property type="protein sequence ID" value="OGE52260.1"/>
    <property type="molecule type" value="Genomic_DNA"/>
</dbReference>
<comment type="subcellular location">
    <subcellularLocation>
        <location evidence="1">Membrane</location>
        <topology evidence="1">Multi-pass membrane protein</topology>
    </subcellularLocation>
</comment>
<evidence type="ECO:0000256" key="2">
    <source>
        <dbReference type="ARBA" id="ARBA00022692"/>
    </source>
</evidence>
<evidence type="ECO:0000259" key="8">
    <source>
        <dbReference type="Pfam" id="PF20684"/>
    </source>
</evidence>
<feature type="transmembrane region" description="Helical" evidence="7">
    <location>
        <begin position="148"/>
        <end position="165"/>
    </location>
</feature>
<organism evidence="9 10">
    <name type="scientific">Penicillium arizonense</name>
    <dbReference type="NCBI Taxonomy" id="1835702"/>
    <lineage>
        <taxon>Eukaryota</taxon>
        <taxon>Fungi</taxon>
        <taxon>Dikarya</taxon>
        <taxon>Ascomycota</taxon>
        <taxon>Pezizomycotina</taxon>
        <taxon>Eurotiomycetes</taxon>
        <taxon>Eurotiomycetidae</taxon>
        <taxon>Eurotiales</taxon>
        <taxon>Aspergillaceae</taxon>
        <taxon>Penicillium</taxon>
    </lineage>
</organism>
<feature type="transmembrane region" description="Helical" evidence="7">
    <location>
        <begin position="207"/>
        <end position="230"/>
    </location>
</feature>
<evidence type="ECO:0000256" key="4">
    <source>
        <dbReference type="ARBA" id="ARBA00023136"/>
    </source>
</evidence>
<protein>
    <recommendedName>
        <fullName evidence="8">Rhodopsin domain-containing protein</fullName>
    </recommendedName>
</protein>
<accession>A0A1F5LGY0</accession>
<reference evidence="9 10" key="1">
    <citation type="journal article" date="2016" name="Sci. Rep.">
        <title>Penicillium arizonense, a new, genome sequenced fungal species, reveals a high chemical diversity in secreted metabolites.</title>
        <authorList>
            <person name="Grijseels S."/>
            <person name="Nielsen J.C."/>
            <person name="Randelovic M."/>
            <person name="Nielsen J."/>
            <person name="Nielsen K.F."/>
            <person name="Workman M."/>
            <person name="Frisvad J.C."/>
        </authorList>
    </citation>
    <scope>NUCLEOTIDE SEQUENCE [LARGE SCALE GENOMIC DNA]</scope>
    <source>
        <strain evidence="9 10">CBS 141311</strain>
    </source>
</reference>
<dbReference type="STRING" id="1835702.A0A1F5LGY0"/>
<dbReference type="GeneID" id="34577013"/>
<feature type="compositionally biased region" description="Basic and acidic residues" evidence="6">
    <location>
        <begin position="271"/>
        <end position="281"/>
    </location>
</feature>
<evidence type="ECO:0000256" key="7">
    <source>
        <dbReference type="SAM" id="Phobius"/>
    </source>
</evidence>
<evidence type="ECO:0000256" key="1">
    <source>
        <dbReference type="ARBA" id="ARBA00004141"/>
    </source>
</evidence>
<dbReference type="PANTHER" id="PTHR33048:SF166">
    <property type="entry name" value="PTH11-LIKE INTEGRAL MEMBRANE PROTEIN"/>
    <property type="match status" value="1"/>
</dbReference>
<dbReference type="GO" id="GO:0016020">
    <property type="term" value="C:membrane"/>
    <property type="evidence" value="ECO:0007669"/>
    <property type="project" value="UniProtKB-SubCell"/>
</dbReference>
<keyword evidence="4 7" id="KW-0472">Membrane</keyword>
<feature type="region of interest" description="Disordered" evidence="6">
    <location>
        <begin position="240"/>
        <end position="283"/>
    </location>
</feature>
<feature type="domain" description="Rhodopsin" evidence="8">
    <location>
        <begin position="131"/>
        <end position="231"/>
    </location>
</feature>
<feature type="compositionally biased region" description="Low complexity" evidence="6">
    <location>
        <begin position="240"/>
        <end position="253"/>
    </location>
</feature>
<comment type="similarity">
    <text evidence="5">Belongs to the SAT4 family.</text>
</comment>
<keyword evidence="10" id="KW-1185">Reference proteome</keyword>
<evidence type="ECO:0000256" key="6">
    <source>
        <dbReference type="SAM" id="MobiDB-lite"/>
    </source>
</evidence>
<keyword evidence="2 7" id="KW-0812">Transmembrane</keyword>
<feature type="transmembrane region" description="Helical" evidence="7">
    <location>
        <begin position="6"/>
        <end position="25"/>
    </location>
</feature>
<name>A0A1F5LGY0_PENAI</name>
<evidence type="ECO:0000256" key="5">
    <source>
        <dbReference type="ARBA" id="ARBA00038359"/>
    </source>
</evidence>